<protein>
    <recommendedName>
        <fullName evidence="4">Lipoprotein</fullName>
    </recommendedName>
</protein>
<feature type="region of interest" description="Disordered" evidence="1">
    <location>
        <begin position="64"/>
        <end position="106"/>
    </location>
</feature>
<accession>A0A844QLR0</accession>
<organism evidence="2 3">
    <name type="scientific">Nitratireductor arenosus</name>
    <dbReference type="NCBI Taxonomy" id="2682096"/>
    <lineage>
        <taxon>Bacteria</taxon>
        <taxon>Pseudomonadati</taxon>
        <taxon>Pseudomonadota</taxon>
        <taxon>Alphaproteobacteria</taxon>
        <taxon>Hyphomicrobiales</taxon>
        <taxon>Phyllobacteriaceae</taxon>
        <taxon>Nitratireductor</taxon>
    </lineage>
</organism>
<dbReference type="RefSeq" id="WP_156713713.1">
    <property type="nucleotide sequence ID" value="NZ_WPHG01000003.1"/>
</dbReference>
<dbReference type="EMBL" id="WPHG01000003">
    <property type="protein sequence ID" value="MVA98821.1"/>
    <property type="molecule type" value="Genomic_DNA"/>
</dbReference>
<proteinExistence type="predicted"/>
<evidence type="ECO:0008006" key="4">
    <source>
        <dbReference type="Google" id="ProtNLM"/>
    </source>
</evidence>
<dbReference type="PROSITE" id="PS51257">
    <property type="entry name" value="PROKAR_LIPOPROTEIN"/>
    <property type="match status" value="1"/>
</dbReference>
<feature type="compositionally biased region" description="Basic and acidic residues" evidence="1">
    <location>
        <begin position="64"/>
        <end position="78"/>
    </location>
</feature>
<dbReference type="Proteomes" id="UP000463224">
    <property type="component" value="Unassembled WGS sequence"/>
</dbReference>
<evidence type="ECO:0000313" key="2">
    <source>
        <dbReference type="EMBL" id="MVA98821.1"/>
    </source>
</evidence>
<comment type="caution">
    <text evidence="2">The sequence shown here is derived from an EMBL/GenBank/DDBJ whole genome shotgun (WGS) entry which is preliminary data.</text>
</comment>
<name>A0A844QLR0_9HYPH</name>
<sequence length="125" mass="13541">MIIRPETGREAAMFWRWVLVALAGGVAGCSSLSSGLDDEIVSSLQFDQIPCERLVAERDALAAEHGDPATLDPGEKPGARPALVPTGFGTLVPDARSRDTKEHRKALGRIEAMDRSITRRECRSV</sequence>
<evidence type="ECO:0000256" key="1">
    <source>
        <dbReference type="SAM" id="MobiDB-lite"/>
    </source>
</evidence>
<reference evidence="2 3" key="1">
    <citation type="submission" date="2019-12" db="EMBL/GenBank/DDBJ databases">
        <title>Nitratireductor arenosus sp. nov., Isolated from sea sand, Jeju island, South Korea.</title>
        <authorList>
            <person name="Kim W."/>
        </authorList>
    </citation>
    <scope>NUCLEOTIDE SEQUENCE [LARGE SCALE GENOMIC DNA]</scope>
    <source>
        <strain evidence="2 3">CAU 1489</strain>
    </source>
</reference>
<gene>
    <name evidence="2" type="ORF">GN330_16360</name>
</gene>
<keyword evidence="3" id="KW-1185">Reference proteome</keyword>
<evidence type="ECO:0000313" key="3">
    <source>
        <dbReference type="Proteomes" id="UP000463224"/>
    </source>
</evidence>
<dbReference type="AlphaFoldDB" id="A0A844QLR0"/>